<comment type="caution">
    <text evidence="9">The sequence shown here is derived from an EMBL/GenBank/DDBJ whole genome shotgun (WGS) entry which is preliminary data.</text>
</comment>
<dbReference type="Proteomes" id="UP000231279">
    <property type="component" value="Unassembled WGS sequence"/>
</dbReference>
<dbReference type="Pfam" id="PF03094">
    <property type="entry name" value="Mlo"/>
    <property type="match status" value="1"/>
</dbReference>
<evidence type="ECO:0000256" key="2">
    <source>
        <dbReference type="ARBA" id="ARBA00006574"/>
    </source>
</evidence>
<protein>
    <recommendedName>
        <fullName evidence="11">MLO-like protein</fullName>
    </recommendedName>
</protein>
<evidence type="ECO:0000256" key="1">
    <source>
        <dbReference type="ARBA" id="ARBA00004141"/>
    </source>
</evidence>
<comment type="subcellular location">
    <subcellularLocation>
        <location evidence="1">Membrane</location>
        <topology evidence="1">Multi-pass membrane protein</topology>
    </subcellularLocation>
</comment>
<evidence type="ECO:0000256" key="6">
    <source>
        <dbReference type="ARBA" id="ARBA00023136"/>
    </source>
</evidence>
<organism evidence="9 10">
    <name type="scientific">Handroanthus impetiginosus</name>
    <dbReference type="NCBI Taxonomy" id="429701"/>
    <lineage>
        <taxon>Eukaryota</taxon>
        <taxon>Viridiplantae</taxon>
        <taxon>Streptophyta</taxon>
        <taxon>Embryophyta</taxon>
        <taxon>Tracheophyta</taxon>
        <taxon>Spermatophyta</taxon>
        <taxon>Magnoliopsida</taxon>
        <taxon>eudicotyledons</taxon>
        <taxon>Gunneridae</taxon>
        <taxon>Pentapetalae</taxon>
        <taxon>asterids</taxon>
        <taxon>lamiids</taxon>
        <taxon>Lamiales</taxon>
        <taxon>Bignoniaceae</taxon>
        <taxon>Crescentiina</taxon>
        <taxon>Tabebuia alliance</taxon>
        <taxon>Handroanthus</taxon>
    </lineage>
</organism>
<dbReference type="EMBL" id="NKXS01005598">
    <property type="protein sequence ID" value="PIN03208.1"/>
    <property type="molecule type" value="Genomic_DNA"/>
</dbReference>
<dbReference type="PANTHER" id="PTHR31942">
    <property type="entry name" value="MLO-LIKE PROTEIN 1"/>
    <property type="match status" value="1"/>
</dbReference>
<accession>A0A2G9GD38</accession>
<evidence type="ECO:0008006" key="11">
    <source>
        <dbReference type="Google" id="ProtNLM"/>
    </source>
</evidence>
<evidence type="ECO:0000256" key="5">
    <source>
        <dbReference type="ARBA" id="ARBA00022989"/>
    </source>
</evidence>
<keyword evidence="5 8" id="KW-1133">Transmembrane helix</keyword>
<sequence length="213" mass="23953">MVAEGGGGINRSLQETPTWALATVCFVFIFLGLFIEQLIHLASHWLKKHRKVSMYEATEKLKSVLMQLGFMSLILTVTQRSISKICIPTKVANSMLPCRRQTETKTTKSLEHLWISLISQNSISQAKLEDVNLSHQGRALAAATSTFPDHCGSKVCENTSTLPISSSLLQRNCRGDRFHFRSLGISLEIFKDRILWKTMQEVMSLFVVTLLVL</sequence>
<dbReference type="GO" id="GO:0006952">
    <property type="term" value="P:defense response"/>
    <property type="evidence" value="ECO:0007669"/>
    <property type="project" value="UniProtKB-KW"/>
</dbReference>
<evidence type="ECO:0000256" key="7">
    <source>
        <dbReference type="ARBA" id="ARBA00023265"/>
    </source>
</evidence>
<evidence type="ECO:0000313" key="10">
    <source>
        <dbReference type="Proteomes" id="UP000231279"/>
    </source>
</evidence>
<proteinExistence type="inferred from homology"/>
<dbReference type="STRING" id="429701.A0A2G9GD38"/>
<keyword evidence="3 8" id="KW-0812">Transmembrane</keyword>
<dbReference type="OrthoDB" id="1388414at2759"/>
<keyword evidence="6 8" id="KW-0472">Membrane</keyword>
<keyword evidence="7" id="KW-0568">Pathogenesis-related protein</keyword>
<evidence type="ECO:0000256" key="4">
    <source>
        <dbReference type="ARBA" id="ARBA00022821"/>
    </source>
</evidence>
<name>A0A2G9GD38_9LAMI</name>
<dbReference type="InterPro" id="IPR004326">
    <property type="entry name" value="Mlo"/>
</dbReference>
<feature type="transmembrane region" description="Helical" evidence="8">
    <location>
        <begin position="20"/>
        <end position="43"/>
    </location>
</feature>
<keyword evidence="10" id="KW-1185">Reference proteome</keyword>
<evidence type="ECO:0000256" key="3">
    <source>
        <dbReference type="ARBA" id="ARBA00022692"/>
    </source>
</evidence>
<keyword evidence="4" id="KW-0611">Plant defense</keyword>
<dbReference type="GO" id="GO:0016020">
    <property type="term" value="C:membrane"/>
    <property type="evidence" value="ECO:0007669"/>
    <property type="project" value="UniProtKB-SubCell"/>
</dbReference>
<dbReference type="PANTHER" id="PTHR31942:SF89">
    <property type="entry name" value="MLO-LIKE PROTEIN 3"/>
    <property type="match status" value="1"/>
</dbReference>
<reference evidence="10" key="1">
    <citation type="journal article" date="2018" name="Gigascience">
        <title>Genome assembly of the Pink Ipe (Handroanthus impetiginosus, Bignoniaceae), a highly valued, ecologically keystone Neotropical timber forest tree.</title>
        <authorList>
            <person name="Silva-Junior O.B."/>
            <person name="Grattapaglia D."/>
            <person name="Novaes E."/>
            <person name="Collevatti R.G."/>
        </authorList>
    </citation>
    <scope>NUCLEOTIDE SEQUENCE [LARGE SCALE GENOMIC DNA]</scope>
    <source>
        <strain evidence="10">cv. UFG-1</strain>
    </source>
</reference>
<dbReference type="AlphaFoldDB" id="A0A2G9GD38"/>
<gene>
    <name evidence="9" type="ORF">CDL12_24271</name>
</gene>
<evidence type="ECO:0000313" key="9">
    <source>
        <dbReference type="EMBL" id="PIN03208.1"/>
    </source>
</evidence>
<comment type="similarity">
    <text evidence="2">Belongs to the MLO family.</text>
</comment>
<evidence type="ECO:0000256" key="8">
    <source>
        <dbReference type="SAM" id="Phobius"/>
    </source>
</evidence>